<sequence length="77" mass="8900">MTSRPISDKDLLKFANWISQVSWDKNYKAEVTHSKASQKLPEIVDYSSFAKLRPDDHPLEEKGDVVMITRIIKLKPD</sequence>
<proteinExistence type="predicted"/>
<evidence type="ECO:0000313" key="2">
    <source>
        <dbReference type="Proteomes" id="UP001187531"/>
    </source>
</evidence>
<protein>
    <submittedName>
        <fullName evidence="1">Uncharacterized protein</fullName>
    </submittedName>
</protein>
<accession>A0AA88I8Y0</accession>
<keyword evidence="2" id="KW-1185">Reference proteome</keyword>
<reference evidence="1" key="1">
    <citation type="submission" date="2023-07" db="EMBL/GenBank/DDBJ databases">
        <title>Chromosome-level genome assembly of Artemia franciscana.</title>
        <authorList>
            <person name="Jo E."/>
        </authorList>
    </citation>
    <scope>NUCLEOTIDE SEQUENCE</scope>
    <source>
        <tissue evidence="1">Whole body</tissue>
    </source>
</reference>
<comment type="caution">
    <text evidence="1">The sequence shown here is derived from an EMBL/GenBank/DDBJ whole genome shotgun (WGS) entry which is preliminary data.</text>
</comment>
<dbReference type="EMBL" id="JAVRJZ010000004">
    <property type="protein sequence ID" value="KAK2723634.1"/>
    <property type="molecule type" value="Genomic_DNA"/>
</dbReference>
<dbReference type="AlphaFoldDB" id="A0AA88I8Y0"/>
<name>A0AA88I8Y0_ARTSF</name>
<organism evidence="1 2">
    <name type="scientific">Artemia franciscana</name>
    <name type="common">Brine shrimp</name>
    <name type="synonym">Artemia sanfranciscana</name>
    <dbReference type="NCBI Taxonomy" id="6661"/>
    <lineage>
        <taxon>Eukaryota</taxon>
        <taxon>Metazoa</taxon>
        <taxon>Ecdysozoa</taxon>
        <taxon>Arthropoda</taxon>
        <taxon>Crustacea</taxon>
        <taxon>Branchiopoda</taxon>
        <taxon>Anostraca</taxon>
        <taxon>Artemiidae</taxon>
        <taxon>Artemia</taxon>
    </lineage>
</organism>
<gene>
    <name evidence="1" type="ORF">QYM36_002094</name>
</gene>
<evidence type="ECO:0000313" key="1">
    <source>
        <dbReference type="EMBL" id="KAK2723634.1"/>
    </source>
</evidence>
<dbReference type="Proteomes" id="UP001187531">
    <property type="component" value="Unassembled WGS sequence"/>
</dbReference>